<dbReference type="InterPro" id="IPR051715">
    <property type="entry name" value="Intimin-Invasin_domain"/>
</dbReference>
<dbReference type="PANTHER" id="PTHR39576:SF1">
    <property type="entry name" value="INVASIN"/>
    <property type="match status" value="1"/>
</dbReference>
<dbReference type="Pfam" id="PF11924">
    <property type="entry name" value="IAT_beta"/>
    <property type="match status" value="1"/>
</dbReference>
<sequence>MLRKSVPLFTLSYALLCTGGTAGTRQTFIEQTSTPVTATPNELPNMGLAPETDAAAKHIAEVAKQFGEASMTDNGLDTGEQARLFAFTSLRDVLTDKVTNEAESLLSPWGNASLNLKVDEHGNWNGSSGSMFTPWADNNRYLTWSQLGFTQQDDGLVGNIGAGQRWVAGKWLLGYNTFYDNQFASRLQRAGFGAEAWGDYLRLSANYYQPLNDWQGETETLEQRLARGYDVTAQAWLPFYRHINTSVSLEQYFGDRVDLFDSGTGYRNPVAVTMGLNYTPVPLVTLTAQHKQGESGVAQENLGLKLNYRFGVPLGKQLSAGEVATTSSLRGSRYDNVERSNLPVMEYRQRKTLSVFLATPPWELHPGETVQLKLQVRASHKIRQITWQGDTQALSLTPPPNNRSADGWSVIVPARREGAANVWRLSVTIEDEKGQKATSNWITLKQAEPLLANPAEDPRYDLLPEAATLP</sequence>
<reference evidence="3 4" key="1">
    <citation type="journal article" date="2020" name="Microorganisms">
        <title>Polyphasic Characterisation of Cedecea colo sp. nov., a New Enteric Bacterium Isolated from the Koala Hindgut.</title>
        <authorList>
            <person name="Boath J.M."/>
            <person name="Dakhal S."/>
            <person name="Van T.T.H."/>
            <person name="Moore R.J."/>
            <person name="Dekiwadia C."/>
            <person name="Macreadie I.G."/>
        </authorList>
    </citation>
    <scope>NUCLEOTIDE SEQUENCE [LARGE SCALE GENOMIC DNA]</scope>
    <source>
        <strain evidence="3 4">ZA</strain>
    </source>
</reference>
<dbReference type="EMBL" id="SOYS01000001">
    <property type="protein sequence ID" value="NIY46752.1"/>
    <property type="molecule type" value="Genomic_DNA"/>
</dbReference>
<name>A0ABX0VI58_9ENTR</name>
<dbReference type="RefSeq" id="WP_167607393.1">
    <property type="nucleotide sequence ID" value="NZ_SOYS01000001.1"/>
</dbReference>
<dbReference type="NCBIfam" id="NF007556">
    <property type="entry name" value="PRK10177.1"/>
    <property type="match status" value="1"/>
</dbReference>
<comment type="similarity">
    <text evidence="1">Belongs to the intimin/invasin family.</text>
</comment>
<gene>
    <name evidence="3" type="ORF">E2L00_04250</name>
</gene>
<accession>A0ABX0VI58</accession>
<organism evidence="3 4">
    <name type="scientific">Cedecea colo</name>
    <dbReference type="NCBI Taxonomy" id="2552946"/>
    <lineage>
        <taxon>Bacteria</taxon>
        <taxon>Pseudomonadati</taxon>
        <taxon>Pseudomonadota</taxon>
        <taxon>Gammaproteobacteria</taxon>
        <taxon>Enterobacterales</taxon>
        <taxon>Enterobacteriaceae</taxon>
        <taxon>Cedecea</taxon>
    </lineage>
</organism>
<evidence type="ECO:0000313" key="3">
    <source>
        <dbReference type="EMBL" id="NIY46752.1"/>
    </source>
</evidence>
<comment type="caution">
    <text evidence="3">The sequence shown here is derived from an EMBL/GenBank/DDBJ whole genome shotgun (WGS) entry which is preliminary data.</text>
</comment>
<evidence type="ECO:0000256" key="1">
    <source>
        <dbReference type="ARBA" id="ARBA00010116"/>
    </source>
</evidence>
<protein>
    <submittedName>
        <fullName evidence="3">YchO/YchP family invasin</fullName>
    </submittedName>
</protein>
<dbReference type="Proteomes" id="UP000697927">
    <property type="component" value="Unassembled WGS sequence"/>
</dbReference>
<dbReference type="Gene3D" id="2.40.160.160">
    <property type="entry name" value="Inverse autotransporter, beta-domain"/>
    <property type="match status" value="1"/>
</dbReference>
<dbReference type="InterPro" id="IPR038177">
    <property type="entry name" value="IAT_beta_sf"/>
</dbReference>
<keyword evidence="4" id="KW-1185">Reference proteome</keyword>
<dbReference type="InterPro" id="IPR024519">
    <property type="entry name" value="IAT_beta"/>
</dbReference>
<proteinExistence type="inferred from homology"/>
<dbReference type="PANTHER" id="PTHR39576">
    <property type="entry name" value="ATTACHING AND EFFACING PROTEIN HOMOLOG-RELATED-RELATED"/>
    <property type="match status" value="1"/>
</dbReference>
<evidence type="ECO:0000313" key="4">
    <source>
        <dbReference type="Proteomes" id="UP000697927"/>
    </source>
</evidence>
<evidence type="ECO:0000259" key="2">
    <source>
        <dbReference type="Pfam" id="PF11924"/>
    </source>
</evidence>
<feature type="domain" description="Inverse autotransporter beta-domain" evidence="2">
    <location>
        <begin position="62"/>
        <end position="341"/>
    </location>
</feature>